<dbReference type="AlphaFoldDB" id="A0A0E0AH59"/>
<dbReference type="Proteomes" id="UP000026961">
    <property type="component" value="Chromosome 7"/>
</dbReference>
<proteinExistence type="predicted"/>
<organism evidence="2">
    <name type="scientific">Oryza glumipatula</name>
    <dbReference type="NCBI Taxonomy" id="40148"/>
    <lineage>
        <taxon>Eukaryota</taxon>
        <taxon>Viridiplantae</taxon>
        <taxon>Streptophyta</taxon>
        <taxon>Embryophyta</taxon>
        <taxon>Tracheophyta</taxon>
        <taxon>Spermatophyta</taxon>
        <taxon>Magnoliopsida</taxon>
        <taxon>Liliopsida</taxon>
        <taxon>Poales</taxon>
        <taxon>Poaceae</taxon>
        <taxon>BOP clade</taxon>
        <taxon>Oryzoideae</taxon>
        <taxon>Oryzeae</taxon>
        <taxon>Oryzinae</taxon>
        <taxon>Oryza</taxon>
    </lineage>
</organism>
<feature type="compositionally biased region" description="Low complexity" evidence="1">
    <location>
        <begin position="16"/>
        <end position="32"/>
    </location>
</feature>
<sequence length="70" mass="7853">MERGRAVRRRRKEAAVEGARPCAAEVAVAVAADKSRGGERERERERGGGIPSPRSNLPRGNGIRREWEWE</sequence>
<name>A0A0E0AH59_9ORYZ</name>
<dbReference type="Gramene" id="OGLUM07G06620.1">
    <property type="protein sequence ID" value="OGLUM07G06620.1"/>
    <property type="gene ID" value="OGLUM07G06620"/>
</dbReference>
<feature type="region of interest" description="Disordered" evidence="1">
    <location>
        <begin position="1"/>
        <end position="70"/>
    </location>
</feature>
<dbReference type="HOGENOM" id="CLU_2761917_0_0_1"/>
<feature type="compositionally biased region" description="Basic and acidic residues" evidence="1">
    <location>
        <begin position="33"/>
        <end position="47"/>
    </location>
</feature>
<evidence type="ECO:0000313" key="2">
    <source>
        <dbReference type="EnsemblPlants" id="OGLUM07G06620.1"/>
    </source>
</evidence>
<dbReference type="EnsemblPlants" id="OGLUM07G06620.1">
    <property type="protein sequence ID" value="OGLUM07G06620.1"/>
    <property type="gene ID" value="OGLUM07G06620"/>
</dbReference>
<reference evidence="2" key="2">
    <citation type="submission" date="2018-05" db="EMBL/GenBank/DDBJ databases">
        <title>OgluRS3 (Oryza glumaepatula Reference Sequence Version 3).</title>
        <authorList>
            <person name="Zhang J."/>
            <person name="Kudrna D."/>
            <person name="Lee S."/>
            <person name="Talag J."/>
            <person name="Welchert J."/>
            <person name="Wing R.A."/>
        </authorList>
    </citation>
    <scope>NUCLEOTIDE SEQUENCE [LARGE SCALE GENOMIC DNA]</scope>
</reference>
<feature type="compositionally biased region" description="Basic residues" evidence="1">
    <location>
        <begin position="1"/>
        <end position="12"/>
    </location>
</feature>
<reference evidence="2" key="1">
    <citation type="submission" date="2015-04" db="UniProtKB">
        <authorList>
            <consortium name="EnsemblPlants"/>
        </authorList>
    </citation>
    <scope>IDENTIFICATION</scope>
</reference>
<keyword evidence="3" id="KW-1185">Reference proteome</keyword>
<protein>
    <submittedName>
        <fullName evidence="2">Uncharacterized protein</fullName>
    </submittedName>
</protein>
<accession>A0A0E0AH59</accession>
<evidence type="ECO:0000313" key="3">
    <source>
        <dbReference type="Proteomes" id="UP000026961"/>
    </source>
</evidence>
<evidence type="ECO:0000256" key="1">
    <source>
        <dbReference type="SAM" id="MobiDB-lite"/>
    </source>
</evidence>